<proteinExistence type="predicted"/>
<sequence>MIMSSYVKVIALIALVGVSFSCGYKLRDYQIVQERLHQEQIDKASKEAFLQGQSVLVDKMNQSLKEFDRGNKVNEKTIIQEKTKTVFRNICSTDEYVRMFNEASENGKSKLPRNTK</sequence>
<name>A0AAE8BBV1_9CAUD</name>
<protein>
    <submittedName>
        <fullName evidence="1">O-spanin</fullName>
    </submittedName>
</protein>
<reference evidence="1" key="1">
    <citation type="submission" date="2021-03" db="EMBL/GenBank/DDBJ databases">
        <authorList>
            <person name="Thompson D.W."/>
            <person name="Brown H.M.F."/>
            <person name="Thompson S.D."/>
            <person name="Grose J.H."/>
        </authorList>
    </citation>
    <scope>NUCLEOTIDE SEQUENCE</scope>
</reference>
<keyword evidence="2" id="KW-1185">Reference proteome</keyword>
<evidence type="ECO:0000313" key="2">
    <source>
        <dbReference type="Proteomes" id="UP000827626"/>
    </source>
</evidence>
<gene>
    <name evidence="1" type="ORF">SARAHDANIELLE_53</name>
</gene>
<evidence type="ECO:0000313" key="1">
    <source>
        <dbReference type="EMBL" id="QYA57481.1"/>
    </source>
</evidence>
<dbReference type="EMBL" id="MW749010">
    <property type="protein sequence ID" value="QYA57481.1"/>
    <property type="molecule type" value="Genomic_DNA"/>
</dbReference>
<organism evidence="1 2">
    <name type="scientific">Hafnia phage vB_HpaM_SarahDanielle</name>
    <dbReference type="NCBI Taxonomy" id="2836113"/>
    <lineage>
        <taxon>Viruses</taxon>
        <taxon>Duplodnaviria</taxon>
        <taxon>Heunggongvirae</taxon>
        <taxon>Uroviricota</taxon>
        <taxon>Caudoviricetes</taxon>
        <taxon>Andersonviridae</taxon>
        <taxon>Andersonviridae incertae sedis</taxon>
        <taxon>Daniellevirus</taxon>
        <taxon>Daniellevirus danielle</taxon>
    </lineage>
</organism>
<accession>A0AAE8BBV1</accession>
<dbReference type="Proteomes" id="UP000827626">
    <property type="component" value="Segment"/>
</dbReference>